<dbReference type="Ensembl" id="ENSPKIT00000021029.1">
    <property type="protein sequence ID" value="ENSPKIP00000040013.1"/>
    <property type="gene ID" value="ENSPKIG00000017123.1"/>
</dbReference>
<dbReference type="InterPro" id="IPR053234">
    <property type="entry name" value="RPM1_Interactor"/>
</dbReference>
<proteinExistence type="predicted"/>
<dbReference type="KEGG" id="pki:111849187"/>
<dbReference type="Proteomes" id="UP000261540">
    <property type="component" value="Unplaced"/>
</dbReference>
<evidence type="ECO:0000313" key="2">
    <source>
        <dbReference type="Ensembl" id="ENSPKIP00000040013.1"/>
    </source>
</evidence>
<sequence length="709" mass="79792">MEAQGVILISDEEDDGGQGSANDSVLIVEPSDEQGQEATAATSEVVDDDLLVTFSRKATVMPHARYDCSSNPFSPTELDTCSPVENNVAFCEQCFCYICDKLASECQVWKSPGVCHCNAHKRSDFWKSQRNKVVLGYLHVFNFDLLEVDADLRLAERHLLAFECSLAVEYYTFLKGVRTPFPSDLACNCYCHSASSDTPACKKCKWTHTEQVVYNYSGVFQHISEFLSRAEGERPRTAAVMLLGATKLFIGHAQPPGVMTLGDPKSSVPDAAPLLLVRITNMLSTLLVTGDFNSSFSKKLQDFILSLPVPVKCRWLVNSVNVLPWDNPLLVAVLRGQNITGERHLKGKREVLLETVPVIQARVDKLREQSKYRELTRYLRVVRSANKTQMLTLRDRLPLYMSQVGDLGPALAAFFSNFAEGCCSACRLTPAQFVVYLRILATGRVPAGNDPFLSAQWESVTDARLPKRSEVIRWALRVLNCNTIVFLDPISWVDLIRVAGLESMAPNGSLKCASLMMPDMTFLTIARATTVSILMKNSTDNQLQIPKMFLHQYPDQALLTLVTQALIHRIFHSPMVTVLDVVLSFKENLWALQWFYNGLGNKPEILQIFLNTLLNDLYRDTDMHTRKLEPSDHRFMGDFLAYCVQDPRAALYPVTQHVQDVLLKHWNGHDFPWQCHLRNSLQRVSCSVYRGISIDRQSQSFMSSFLLGP</sequence>
<evidence type="ECO:0000313" key="3">
    <source>
        <dbReference type="Proteomes" id="UP000261540"/>
    </source>
</evidence>
<dbReference type="GeneTree" id="ENSGT00400000022459"/>
<dbReference type="PANTHER" id="PTHR33443:SF30">
    <property type="entry name" value="SARCOSINE DEHYDROGENASE-2C PROTEIN"/>
    <property type="match status" value="1"/>
</dbReference>
<reference evidence="2" key="2">
    <citation type="submission" date="2025-09" db="UniProtKB">
        <authorList>
            <consortium name="Ensembl"/>
        </authorList>
    </citation>
    <scope>IDENTIFICATION</scope>
</reference>
<dbReference type="AlphaFoldDB" id="A0A3B3TC65"/>
<name>A0A3B3TC65_9TELE</name>
<reference evidence="2" key="1">
    <citation type="submission" date="2025-08" db="UniProtKB">
        <authorList>
            <consortium name="Ensembl"/>
        </authorList>
    </citation>
    <scope>IDENTIFICATION</scope>
</reference>
<organism evidence="2 3">
    <name type="scientific">Paramormyrops kingsleyae</name>
    <dbReference type="NCBI Taxonomy" id="1676925"/>
    <lineage>
        <taxon>Eukaryota</taxon>
        <taxon>Metazoa</taxon>
        <taxon>Chordata</taxon>
        <taxon>Craniata</taxon>
        <taxon>Vertebrata</taxon>
        <taxon>Euteleostomi</taxon>
        <taxon>Actinopterygii</taxon>
        <taxon>Neopterygii</taxon>
        <taxon>Teleostei</taxon>
        <taxon>Osteoglossocephala</taxon>
        <taxon>Osteoglossomorpha</taxon>
        <taxon>Osteoglossiformes</taxon>
        <taxon>Mormyridae</taxon>
        <taxon>Paramormyrops</taxon>
    </lineage>
</organism>
<protein>
    <submittedName>
        <fullName evidence="2">Uncharacterized LOC111849187</fullName>
    </submittedName>
</protein>
<dbReference type="OrthoDB" id="266020at2759"/>
<accession>A0A3B3TC65</accession>
<keyword evidence="3" id="KW-1185">Reference proteome</keyword>
<dbReference type="PANTHER" id="PTHR33443">
    <property type="entry name" value="ZGC:112980"/>
    <property type="match status" value="1"/>
</dbReference>
<evidence type="ECO:0000256" key="1">
    <source>
        <dbReference type="SAM" id="MobiDB-lite"/>
    </source>
</evidence>
<feature type="region of interest" description="Disordered" evidence="1">
    <location>
        <begin position="1"/>
        <end position="22"/>
    </location>
</feature>